<organism evidence="3 4">
    <name type="scientific">Frankia torreyi</name>
    <dbReference type="NCBI Taxonomy" id="1856"/>
    <lineage>
        <taxon>Bacteria</taxon>
        <taxon>Bacillati</taxon>
        <taxon>Actinomycetota</taxon>
        <taxon>Actinomycetes</taxon>
        <taxon>Frankiales</taxon>
        <taxon>Frankiaceae</taxon>
        <taxon>Frankia</taxon>
    </lineage>
</organism>
<dbReference type="Proteomes" id="UP000032545">
    <property type="component" value="Unassembled WGS sequence"/>
</dbReference>
<evidence type="ECO:0000313" key="4">
    <source>
        <dbReference type="Proteomes" id="UP000032545"/>
    </source>
</evidence>
<dbReference type="OrthoDB" id="3881471at2"/>
<dbReference type="PATRIC" id="fig|1502723.3.peg.4405"/>
<name>A0A0D8BAX9_9ACTN</name>
<dbReference type="SUPFAM" id="SSF52540">
    <property type="entry name" value="P-loop containing nucleoside triphosphate hydrolases"/>
    <property type="match status" value="2"/>
</dbReference>
<dbReference type="Pfam" id="PF01935">
    <property type="entry name" value="DUF87"/>
    <property type="match status" value="1"/>
</dbReference>
<protein>
    <submittedName>
        <fullName evidence="3">AAA-like domain</fullName>
    </submittedName>
</protein>
<dbReference type="EMBL" id="JYFN01000041">
    <property type="protein sequence ID" value="KJE21240.1"/>
    <property type="molecule type" value="Genomic_DNA"/>
</dbReference>
<proteinExistence type="predicted"/>
<evidence type="ECO:0000259" key="2">
    <source>
        <dbReference type="SMART" id="SM00382"/>
    </source>
</evidence>
<gene>
    <name evidence="3" type="ORF">FF36_04471</name>
</gene>
<dbReference type="InterPro" id="IPR003593">
    <property type="entry name" value="AAA+_ATPase"/>
</dbReference>
<dbReference type="PANTHER" id="PTHR30121:SF11">
    <property type="entry name" value="AAA+ ATPASE DOMAIN-CONTAINING PROTEIN"/>
    <property type="match status" value="1"/>
</dbReference>
<comment type="caution">
    <text evidence="3">The sequence shown here is derived from an EMBL/GenBank/DDBJ whole genome shotgun (WGS) entry which is preliminary data.</text>
</comment>
<feature type="compositionally biased region" description="Low complexity" evidence="1">
    <location>
        <begin position="661"/>
        <end position="686"/>
    </location>
</feature>
<feature type="domain" description="AAA+ ATPase" evidence="2">
    <location>
        <begin position="52"/>
        <end position="316"/>
    </location>
</feature>
<evidence type="ECO:0000256" key="1">
    <source>
        <dbReference type="SAM" id="MobiDB-lite"/>
    </source>
</evidence>
<feature type="region of interest" description="Disordered" evidence="1">
    <location>
        <begin position="647"/>
        <end position="698"/>
    </location>
</feature>
<dbReference type="InterPro" id="IPR027417">
    <property type="entry name" value="P-loop_NTPase"/>
</dbReference>
<accession>A0A0D8BAX9</accession>
<feature type="region of interest" description="Disordered" evidence="1">
    <location>
        <begin position="395"/>
        <end position="450"/>
    </location>
</feature>
<dbReference type="InterPro" id="IPR002789">
    <property type="entry name" value="HerA_central"/>
</dbReference>
<evidence type="ECO:0000313" key="3">
    <source>
        <dbReference type="EMBL" id="KJE21240.1"/>
    </source>
</evidence>
<dbReference type="PANTHER" id="PTHR30121">
    <property type="entry name" value="UNCHARACTERIZED PROTEIN YJGR-RELATED"/>
    <property type="match status" value="1"/>
</dbReference>
<dbReference type="RefSeq" id="WP_044886994.1">
    <property type="nucleotide sequence ID" value="NZ_JYFN01000041.1"/>
</dbReference>
<dbReference type="CDD" id="cd01127">
    <property type="entry name" value="TrwB_TraG_TraD_VirD4"/>
    <property type="match status" value="1"/>
</dbReference>
<dbReference type="InterPro" id="IPR051162">
    <property type="entry name" value="T4SS_component"/>
</dbReference>
<dbReference type="AlphaFoldDB" id="A0A0D8BAX9"/>
<sequence length="1112" mass="118600">MITELDALAAIRLDWVHALEDVWRSSPVHVDGLHTEPRRRILASLMEADTHKPLGVVVQGQAGAGKTHLLGWVRQQVQELGGYFFLVGHASSEAFHASVVGSMLSDLFRPVDGETQLRRFLRSLCELLRVPAELTASVVGETALEPGYLKDLIVALGDHDRALARECQHTLRALTLYNSDDYDELTVGETYLRSMDEQEPGERARRGIRPATRRPADIVHELSRLLALTGPSVIAVDQVDTVVAEAAVRDDDPDGRRGGSVAFNVLADGLLMLHERTERTLCLLACLPASWILFRENAVTSVRDRFHEIMPLNRLEDPAITVRIIERRFREDFDRIGFTPPYPTWPVKRAAFDRAPHYTPRELLQRIDRHLETCLSAGVVRELDDFATPLAPDAEKAGAEKAGAEKAGAEKAGAEKSAGLPPGEEQATPAEDPDESSAEPVPVTVTPPPAGPYLAELDAVFAELVATVPSVTPANEDIVMPELLNAGLTAWITENGGTRRGFSLEPSPSARPPLHARLSHTLNAETGEQAQWSFRAITSGHGRAILPRITSACVMSGIAAGNPRRRLFLLRNTAWGHGAKTHEALAAFTAAGGIVHRLDRDDLATFAALRTMFDRQHPHLREWLTARRPASGTSLLRTALEDAAADLPGGGADLPGGGAADPGVGAASRTDGRTGAAAGRSASTDGSPDRVADIPAPAGRTSAPSAFVLGTSLVSAEPARLDLAVLRRHVAIFAGSGSGKTVLIRRLVEEAALRGVSSIVLDPNNDLARLGEAWPSPPAGWRDEDKSLADEYLTGTDVVIWTPRRDGGRPVSFQPLPDFAGLRDDPDEFQTAVDAAVATLAARAGVTGTTSRASIGRAILTAAVRHFAGGNRSGLSAFVELLADLPDGVTDLDPADKLAKGLAQTLRAAMVNDPLFGGQGAPVDPGALLRPAPGRRARVSVISLIGLPRDEQRQSFVNQLQLALFAWVKRNPAGARPLGGLFVMDEAQTFAPSGPTTACTASTLALAAQARKYGLGLVFATQAPKNLHNGIPGNATTQLFGRLNSPTQIDAARLMARASGGDAADIGRLGVGEFYATSEALTFEKIRTPLCLTHHPASPLTDEEVIARAKGD</sequence>
<feature type="compositionally biased region" description="Basic and acidic residues" evidence="1">
    <location>
        <begin position="395"/>
        <end position="414"/>
    </location>
</feature>
<reference evidence="4" key="1">
    <citation type="submission" date="2015-02" db="EMBL/GenBank/DDBJ databases">
        <title>Draft Genome of Frankia sp. CpI1-S.</title>
        <authorList>
            <person name="Oshone R.T."/>
            <person name="Ngom M."/>
            <person name="Ghodhbane-Gtari F."/>
            <person name="Gtari M."/>
            <person name="Morris K."/>
            <person name="Thomas K."/>
            <person name="Sen A."/>
            <person name="Tisa L.S."/>
        </authorList>
    </citation>
    <scope>NUCLEOTIDE SEQUENCE [LARGE SCALE GENOMIC DNA]</scope>
    <source>
        <strain evidence="4">CpI1-S</strain>
    </source>
</reference>
<dbReference type="SMART" id="SM00382">
    <property type="entry name" value="AAA"/>
    <property type="match status" value="2"/>
</dbReference>
<reference evidence="3 4" key="2">
    <citation type="journal article" date="2016" name="Genome Announc.">
        <title>Permanent Draft Genome Sequences for Two Variants of Frankia sp. Strain CpI1, the First Frankia Strain Isolated from Root Nodules of Comptonia peregrina.</title>
        <authorList>
            <person name="Oshone R."/>
            <person name="Hurst S.G.IV."/>
            <person name="Abebe-Akele F."/>
            <person name="Simpson S."/>
            <person name="Morris K."/>
            <person name="Thomas W.K."/>
            <person name="Tisa L.S."/>
        </authorList>
    </citation>
    <scope>NUCLEOTIDE SEQUENCE [LARGE SCALE GENOMIC DNA]</scope>
    <source>
        <strain evidence="4">CpI1-S</strain>
    </source>
</reference>
<dbReference type="Gene3D" id="3.40.50.300">
    <property type="entry name" value="P-loop containing nucleotide triphosphate hydrolases"/>
    <property type="match status" value="2"/>
</dbReference>
<keyword evidence="4" id="KW-1185">Reference proteome</keyword>
<feature type="compositionally biased region" description="Gly residues" evidence="1">
    <location>
        <begin position="648"/>
        <end position="660"/>
    </location>
</feature>
<feature type="domain" description="AAA+ ATPase" evidence="2">
    <location>
        <begin position="726"/>
        <end position="1053"/>
    </location>
</feature>